<keyword evidence="6" id="KW-1185">Reference proteome</keyword>
<dbReference type="Pfam" id="PF00041">
    <property type="entry name" value="fn3"/>
    <property type="match status" value="1"/>
</dbReference>
<evidence type="ECO:0000313" key="6">
    <source>
        <dbReference type="Proteomes" id="UP001596004"/>
    </source>
</evidence>
<dbReference type="InterPro" id="IPR024745">
    <property type="entry name" value="GH44_cat"/>
</dbReference>
<keyword evidence="3" id="KW-0732">Signal</keyword>
<dbReference type="PROSITE" id="PS50853">
    <property type="entry name" value="FN3"/>
    <property type="match status" value="1"/>
</dbReference>
<dbReference type="InterPro" id="IPR013780">
    <property type="entry name" value="Glyco_hydro_b"/>
</dbReference>
<dbReference type="GO" id="GO:0016787">
    <property type="term" value="F:hydrolase activity"/>
    <property type="evidence" value="ECO:0007669"/>
    <property type="project" value="UniProtKB-KW"/>
</dbReference>
<dbReference type="SUPFAM" id="SSF49265">
    <property type="entry name" value="Fibronectin type III"/>
    <property type="match status" value="1"/>
</dbReference>
<dbReference type="InterPro" id="IPR036116">
    <property type="entry name" value="FN3_sf"/>
</dbReference>
<dbReference type="CDD" id="cd00063">
    <property type="entry name" value="FN3"/>
    <property type="match status" value="1"/>
</dbReference>
<dbReference type="RefSeq" id="WP_380838433.1">
    <property type="nucleotide sequence ID" value="NZ_JBHSFP010000003.1"/>
</dbReference>
<keyword evidence="2" id="KW-0624">Polysaccharide degradation</keyword>
<feature type="chain" id="PRO_5046791942" evidence="3">
    <location>
        <begin position="28"/>
        <end position="661"/>
    </location>
</feature>
<dbReference type="InterPro" id="IPR003961">
    <property type="entry name" value="FN3_dom"/>
</dbReference>
<sequence>MPPHRTRLALAVTTLLVTTGTALPAHAAGERPGAQAGRSAAEAGPALTVDLSAPTHPISPHVYGMNFTEEALAKELRLPVRRWGGNATTRYNFRLDTTNRAADWFFENIAGDNADPDALPDGSETDRFVDQDKRTGTDSVITLPLIGWAPKERAKACGFSVAKYGPQQSTDQWAPDCGNGVKPDGTNVTGNDPHDTSVEIGAEYVTDWMAHLRGRYGDAAHGGVRFYNLDNEPDIWHSTHRDVHPAGASYDEMRDKTYEIAGAVKAADPKAQTLGPVGWGWSSITLSGSDQQRCAIEGCWSNPPDQAAHGGVPFGEWYLQQMRAYEQAHGVRILDYYDNHWYPQAGVFGDDPGDAAKQALRLRQTRTLWDRAYTDESWIGQPVYLIPRMKEMVAKNYPGTKVAVTEYSFGALGSLNGALAQADVLGILGREGADLATLWSPPSSADPGAYAFRMYLNHDGKGGRFGDTSVLSTSADQSRLAVYGAKRSADGALTLMVVNKTGSDLTSPVTVNGGAPGATAQVYQYSGADLTAITRPADLPLSTRAGSATASTTFPANSITALVVADTVPPCAPTGLKAGRPTARGVTLTWSPATDNVAVKEYELSRQSAGQPVKTTVTATTRVAVADLSPGRRYTFWVRARDLAGNLGPKSQTVQVTTPPR</sequence>
<dbReference type="InterPro" id="IPR013783">
    <property type="entry name" value="Ig-like_fold"/>
</dbReference>
<keyword evidence="2" id="KW-0119">Carbohydrate metabolism</keyword>
<dbReference type="Gene3D" id="2.60.40.10">
    <property type="entry name" value="Immunoglobulins"/>
    <property type="match status" value="1"/>
</dbReference>
<evidence type="ECO:0000256" key="1">
    <source>
        <dbReference type="ARBA" id="ARBA00023295"/>
    </source>
</evidence>
<dbReference type="Gene3D" id="2.60.40.1180">
    <property type="entry name" value="Golgi alpha-mannosidase II"/>
    <property type="match status" value="1"/>
</dbReference>
<dbReference type="EMBL" id="JBHSFP010000003">
    <property type="protein sequence ID" value="MFC4530548.1"/>
    <property type="molecule type" value="Genomic_DNA"/>
</dbReference>
<keyword evidence="1" id="KW-0326">Glycosidase</keyword>
<evidence type="ECO:0000256" key="2">
    <source>
        <dbReference type="ARBA" id="ARBA00023326"/>
    </source>
</evidence>
<reference evidence="6" key="1">
    <citation type="journal article" date="2019" name="Int. J. Syst. Evol. Microbiol.">
        <title>The Global Catalogue of Microorganisms (GCM) 10K type strain sequencing project: providing services to taxonomists for standard genome sequencing and annotation.</title>
        <authorList>
            <consortium name="The Broad Institute Genomics Platform"/>
            <consortium name="The Broad Institute Genome Sequencing Center for Infectious Disease"/>
            <person name="Wu L."/>
            <person name="Ma J."/>
        </authorList>
    </citation>
    <scope>NUCLEOTIDE SEQUENCE [LARGE SCALE GENOMIC DNA]</scope>
    <source>
        <strain evidence="6">CGMCC 4.7132</strain>
    </source>
</reference>
<dbReference type="SUPFAM" id="SSF51445">
    <property type="entry name" value="(Trans)glycosidases"/>
    <property type="match status" value="1"/>
</dbReference>
<evidence type="ECO:0000256" key="3">
    <source>
        <dbReference type="SAM" id="SignalP"/>
    </source>
</evidence>
<proteinExistence type="predicted"/>
<evidence type="ECO:0000313" key="5">
    <source>
        <dbReference type="EMBL" id="MFC4530548.1"/>
    </source>
</evidence>
<keyword evidence="5" id="KW-0378">Hydrolase</keyword>
<dbReference type="InterPro" id="IPR017853">
    <property type="entry name" value="GH"/>
</dbReference>
<dbReference type="Proteomes" id="UP001596004">
    <property type="component" value="Unassembled WGS sequence"/>
</dbReference>
<feature type="domain" description="Fibronectin type-III" evidence="4">
    <location>
        <begin position="572"/>
        <end position="661"/>
    </location>
</feature>
<feature type="signal peptide" evidence="3">
    <location>
        <begin position="1"/>
        <end position="27"/>
    </location>
</feature>
<gene>
    <name evidence="5" type="ORF">ACFO60_07215</name>
</gene>
<evidence type="ECO:0000259" key="4">
    <source>
        <dbReference type="PROSITE" id="PS50853"/>
    </source>
</evidence>
<comment type="caution">
    <text evidence="5">The sequence shown here is derived from an EMBL/GenBank/DDBJ whole genome shotgun (WGS) entry which is preliminary data.</text>
</comment>
<protein>
    <submittedName>
        <fullName evidence="5">Glycoside hydrolase family 44 protein</fullName>
    </submittedName>
</protein>
<name>A0ABV9CC05_9ACTN</name>
<dbReference type="Pfam" id="PF12891">
    <property type="entry name" value="Glyco_hydro_44"/>
    <property type="match status" value="1"/>
</dbReference>
<dbReference type="SMART" id="SM00060">
    <property type="entry name" value="FN3"/>
    <property type="match status" value="1"/>
</dbReference>
<dbReference type="Gene3D" id="3.20.20.80">
    <property type="entry name" value="Glycosidases"/>
    <property type="match status" value="1"/>
</dbReference>
<organism evidence="5 6">
    <name type="scientific">Sphaerisporangium dianthi</name>
    <dbReference type="NCBI Taxonomy" id="1436120"/>
    <lineage>
        <taxon>Bacteria</taxon>
        <taxon>Bacillati</taxon>
        <taxon>Actinomycetota</taxon>
        <taxon>Actinomycetes</taxon>
        <taxon>Streptosporangiales</taxon>
        <taxon>Streptosporangiaceae</taxon>
        <taxon>Sphaerisporangium</taxon>
    </lineage>
</organism>
<accession>A0ABV9CC05</accession>